<sequence>MDIKNLRKNLQQGKIVVGSEVNEVRSPAIAEIYAAAGLDFIVVDMEHTSFTISEASQIYRMARNCGIAPIVRIPAIDYEVICRNLDQGARGIVVPRITSAEEVLQVIEMMKYPPKGKRGLYPGGTATGYCPTSPADFIQDQNDTTLLIVQIENQQAVQNLDSILSIPEIDVILIGPADLSLSIGHPCEFIHEDVLLLIRKVIQRCRDFKIPSGVAYANPSLARSWISEGVQFFWVNSDINMLLTGSKAVVTEMRKNCNQ</sequence>
<feature type="domain" description="HpcH/HpaI aldolase/citrate lyase" evidence="4">
    <location>
        <begin position="26"/>
        <end position="239"/>
    </location>
</feature>
<keyword evidence="2" id="KW-0479">Metal-binding</keyword>
<evidence type="ECO:0000313" key="5">
    <source>
        <dbReference type="EMBL" id="QPM67064.1"/>
    </source>
</evidence>
<dbReference type="EMBL" id="CP065383">
    <property type="protein sequence ID" value="QPM67064.1"/>
    <property type="molecule type" value="Genomic_DNA"/>
</dbReference>
<organism evidence="5 6">
    <name type="scientific">Atribacter laminatus</name>
    <dbReference type="NCBI Taxonomy" id="2847778"/>
    <lineage>
        <taxon>Bacteria</taxon>
        <taxon>Pseudomonadati</taxon>
        <taxon>Atribacterota</taxon>
        <taxon>Atribacteria</taxon>
        <taxon>Atribacterales</taxon>
        <taxon>Atribacteraceae</taxon>
        <taxon>Atribacter</taxon>
    </lineage>
</organism>
<evidence type="ECO:0000256" key="1">
    <source>
        <dbReference type="ARBA" id="ARBA00005568"/>
    </source>
</evidence>
<dbReference type="InterPro" id="IPR040442">
    <property type="entry name" value="Pyrv_kinase-like_dom_sf"/>
</dbReference>
<dbReference type="GO" id="GO:0016832">
    <property type="term" value="F:aldehyde-lyase activity"/>
    <property type="evidence" value="ECO:0007669"/>
    <property type="project" value="TreeGrafter"/>
</dbReference>
<comment type="similarity">
    <text evidence="1">Belongs to the HpcH/HpaI aldolase family.</text>
</comment>
<dbReference type="Pfam" id="PF03328">
    <property type="entry name" value="HpcH_HpaI"/>
    <property type="match status" value="1"/>
</dbReference>
<keyword evidence="3 5" id="KW-0456">Lyase</keyword>
<reference evidence="5 6" key="1">
    <citation type="journal article" date="2021" name="Nat. Commun.">
        <title>Isolation of a member of the candidate phylum Atribacteria reveals a unique cell membrane structure.</title>
        <authorList>
            <person name="Taiki K."/>
            <person name="Nobu M.K."/>
            <person name="Kusada H."/>
            <person name="Meng X.-Y."/>
            <person name="Hosoki N."/>
            <person name="Uematsu K."/>
            <person name="Yoshioka H."/>
            <person name="Kamagata Y."/>
            <person name="Tamaki H."/>
        </authorList>
    </citation>
    <scope>NUCLEOTIDE SEQUENCE [LARGE SCALE GENOMIC DNA]</scope>
    <source>
        <strain evidence="5 6">RT761</strain>
    </source>
</reference>
<gene>
    <name evidence="5" type="ORF">RT761_00252</name>
</gene>
<dbReference type="GO" id="GO:0005737">
    <property type="term" value="C:cytoplasm"/>
    <property type="evidence" value="ECO:0007669"/>
    <property type="project" value="TreeGrafter"/>
</dbReference>
<evidence type="ECO:0000256" key="2">
    <source>
        <dbReference type="ARBA" id="ARBA00022723"/>
    </source>
</evidence>
<name>A0A7T1AJI0_ATRLM</name>
<dbReference type="InterPro" id="IPR015813">
    <property type="entry name" value="Pyrv/PenolPyrv_kinase-like_dom"/>
</dbReference>
<dbReference type="Proteomes" id="UP000594463">
    <property type="component" value="Chromosome"/>
</dbReference>
<evidence type="ECO:0000313" key="6">
    <source>
        <dbReference type="Proteomes" id="UP000594463"/>
    </source>
</evidence>
<dbReference type="AlphaFoldDB" id="A0A7T1AJI0"/>
<dbReference type="EC" id="4.1.2.58" evidence="5"/>
<dbReference type="PANTHER" id="PTHR30502:SF0">
    <property type="entry name" value="PHOSPHOENOLPYRUVATE CARBOXYLASE FAMILY PROTEIN"/>
    <property type="match status" value="1"/>
</dbReference>
<evidence type="ECO:0000259" key="4">
    <source>
        <dbReference type="Pfam" id="PF03328"/>
    </source>
</evidence>
<keyword evidence="6" id="KW-1185">Reference proteome</keyword>
<dbReference type="SUPFAM" id="SSF51621">
    <property type="entry name" value="Phosphoenolpyruvate/pyruvate domain"/>
    <property type="match status" value="1"/>
</dbReference>
<dbReference type="GO" id="GO:0046872">
    <property type="term" value="F:metal ion binding"/>
    <property type="evidence" value="ECO:0007669"/>
    <property type="project" value="UniProtKB-KW"/>
</dbReference>
<proteinExistence type="inferred from homology"/>
<evidence type="ECO:0000256" key="3">
    <source>
        <dbReference type="ARBA" id="ARBA00023239"/>
    </source>
</evidence>
<protein>
    <submittedName>
        <fullName evidence="5">2-dehydro-3,6-dideoxy-6-sulfogluconate aldolase</fullName>
        <ecNumber evidence="5">4.1.2.58</ecNumber>
    </submittedName>
</protein>
<accession>A0A7T1AJI0</accession>
<dbReference type="PANTHER" id="PTHR30502">
    <property type="entry name" value="2-KETO-3-DEOXY-L-RHAMNONATE ALDOLASE"/>
    <property type="match status" value="1"/>
</dbReference>
<dbReference type="InterPro" id="IPR050251">
    <property type="entry name" value="HpcH-HpaI_aldolase"/>
</dbReference>
<dbReference type="Gene3D" id="3.20.20.60">
    <property type="entry name" value="Phosphoenolpyruvate-binding domains"/>
    <property type="match status" value="1"/>
</dbReference>
<dbReference type="RefSeq" id="WP_218112289.1">
    <property type="nucleotide sequence ID" value="NZ_CP065383.1"/>
</dbReference>
<dbReference type="KEGG" id="alam:RT761_00252"/>
<dbReference type="InterPro" id="IPR005000">
    <property type="entry name" value="Aldolase/citrate-lyase_domain"/>
</dbReference>